<evidence type="ECO:0000313" key="1">
    <source>
        <dbReference type="EMBL" id="TGN30270.1"/>
    </source>
</evidence>
<organism evidence="1 2">
    <name type="scientific">Empedobacter tilapiae</name>
    <dbReference type="NCBI Taxonomy" id="2491114"/>
    <lineage>
        <taxon>Bacteria</taxon>
        <taxon>Pseudomonadati</taxon>
        <taxon>Bacteroidota</taxon>
        <taxon>Flavobacteriia</taxon>
        <taxon>Flavobacteriales</taxon>
        <taxon>Weeksellaceae</taxon>
        <taxon>Empedobacter</taxon>
    </lineage>
</organism>
<reference evidence="1 2" key="1">
    <citation type="submission" date="2019-03" db="EMBL/GenBank/DDBJ databases">
        <title>Empedobacter tilapiae sp. nov., isolated from an intestine of Nile tilapia Oreochromis niloticus.</title>
        <authorList>
            <person name="Kim Y.-O."/>
            <person name="Yoon J.-H."/>
        </authorList>
    </citation>
    <scope>NUCLEOTIDE SEQUENCE [LARGE SCALE GENOMIC DNA]</scope>
    <source>
        <strain evidence="1 2">MRS2</strain>
    </source>
</reference>
<proteinExistence type="predicted"/>
<name>A0A4Z1BRY2_9FLAO</name>
<dbReference type="Proteomes" id="UP000297998">
    <property type="component" value="Unassembled WGS sequence"/>
</dbReference>
<dbReference type="AlphaFoldDB" id="A0A4Z1BRY2"/>
<protein>
    <submittedName>
        <fullName evidence="1">Uncharacterized protein</fullName>
    </submittedName>
</protein>
<gene>
    <name evidence="1" type="ORF">E4J94_01500</name>
</gene>
<dbReference type="RefSeq" id="WP_135834130.1">
    <property type="nucleotide sequence ID" value="NZ_SRPE01000001.1"/>
</dbReference>
<comment type="caution">
    <text evidence="1">The sequence shown here is derived from an EMBL/GenBank/DDBJ whole genome shotgun (WGS) entry which is preliminary data.</text>
</comment>
<keyword evidence="2" id="KW-1185">Reference proteome</keyword>
<sequence>MKIKLIFALVILFFSINNYSQNFINYREIVFQNFQQEYKNKKSIFLDLNPDKYNVTNCFKEENKLILNTNDLENSINKSIVNSKKFKIVSQKKYPLITISNSYIFENNYDDLYLSLDYYLDKNNVKTTTYKLSKTGKITDYCQTNLGLIYYH</sequence>
<dbReference type="EMBL" id="SRPE01000001">
    <property type="protein sequence ID" value="TGN30270.1"/>
    <property type="molecule type" value="Genomic_DNA"/>
</dbReference>
<evidence type="ECO:0000313" key="2">
    <source>
        <dbReference type="Proteomes" id="UP000297998"/>
    </source>
</evidence>
<accession>A0A4Z1BRY2</accession>